<comment type="caution">
    <text evidence="6">The sequence shown here is derived from an EMBL/GenBank/DDBJ whole genome shotgun (WGS) entry which is preliminary data.</text>
</comment>
<keyword evidence="4" id="KW-0325">Glycoprotein</keyword>
<evidence type="ECO:0000256" key="3">
    <source>
        <dbReference type="ARBA" id="ARBA00022729"/>
    </source>
</evidence>
<dbReference type="EMBL" id="JAINUG010000008">
    <property type="protein sequence ID" value="KAJ8415764.1"/>
    <property type="molecule type" value="Genomic_DNA"/>
</dbReference>
<keyword evidence="2" id="KW-0964">Secreted</keyword>
<dbReference type="GO" id="GO:0006590">
    <property type="term" value="P:thyroid hormone generation"/>
    <property type="evidence" value="ECO:0007669"/>
    <property type="project" value="TreeGrafter"/>
</dbReference>
<proteinExistence type="predicted"/>
<dbReference type="SUPFAM" id="SSF53474">
    <property type="entry name" value="alpha/beta-Hydrolases"/>
    <property type="match status" value="1"/>
</dbReference>
<gene>
    <name evidence="6" type="ORF">AAFF_G00403210</name>
</gene>
<evidence type="ECO:0000259" key="5">
    <source>
        <dbReference type="Pfam" id="PF00135"/>
    </source>
</evidence>
<dbReference type="PANTHER" id="PTHR14093:SF19">
    <property type="entry name" value="THYROGLOBULIN"/>
    <property type="match status" value="1"/>
</dbReference>
<dbReference type="PANTHER" id="PTHR14093">
    <property type="entry name" value="HLA CLASS II GAMMA CHAIN"/>
    <property type="match status" value="1"/>
</dbReference>
<reference evidence="6" key="1">
    <citation type="journal article" date="2023" name="Science">
        <title>Genome structures resolve the early diversification of teleost fishes.</title>
        <authorList>
            <person name="Parey E."/>
            <person name="Louis A."/>
            <person name="Montfort J."/>
            <person name="Bouchez O."/>
            <person name="Roques C."/>
            <person name="Iampietro C."/>
            <person name="Lluch J."/>
            <person name="Castinel A."/>
            <person name="Donnadieu C."/>
            <person name="Desvignes T."/>
            <person name="Floi Bucao C."/>
            <person name="Jouanno E."/>
            <person name="Wen M."/>
            <person name="Mejri S."/>
            <person name="Dirks R."/>
            <person name="Jansen H."/>
            <person name="Henkel C."/>
            <person name="Chen W.J."/>
            <person name="Zahm M."/>
            <person name="Cabau C."/>
            <person name="Klopp C."/>
            <person name="Thompson A.W."/>
            <person name="Robinson-Rechavi M."/>
            <person name="Braasch I."/>
            <person name="Lecointre G."/>
            <person name="Bobe J."/>
            <person name="Postlethwait J.H."/>
            <person name="Berthelot C."/>
            <person name="Roest Crollius H."/>
            <person name="Guiguen Y."/>
        </authorList>
    </citation>
    <scope>NUCLEOTIDE SEQUENCE</scope>
    <source>
        <strain evidence="6">NC1722</strain>
    </source>
</reference>
<evidence type="ECO:0000313" key="6">
    <source>
        <dbReference type="EMBL" id="KAJ8415764.1"/>
    </source>
</evidence>
<evidence type="ECO:0000256" key="2">
    <source>
        <dbReference type="ARBA" id="ARBA00022525"/>
    </source>
</evidence>
<sequence>MFTIALQLCQSKSMFMQYGHNCSCCFGTISSENQTHNRVKGGSVFSPAAVISASRARELTSSLSREVGCSSPDPAQVVSCLRGVPAPALNSAQTKLLAVSGPLQAWAPVVDGISVRERPSLAFQSARFHSVDLMLGSSAEDGLISRAKSIKRFEELQGRADGKTAFYEALSNSLGGNSANTFVKEAATWFYSMQHSPTPAGYNVFSRALENATRDLFIVCPAVQMAQFWAAKTRSNVFMYHLPEEAARTSADLSMPLDIQFVFGLPHHSRTRSLFTSRERRLALQMMAYVANFVNSGNPNHPHSFSQASFSETLPPWPRFLPHPGTDNYKELDTPLSNRNGLKRVECSFWSDYVTALTASTAKLSPGIPEEETASFAAPTQATKFINIFSTSVTQSKPKSEKDAYN</sequence>
<keyword evidence="3" id="KW-0732">Signal</keyword>
<dbReference type="Pfam" id="PF00135">
    <property type="entry name" value="COesterase"/>
    <property type="match status" value="1"/>
</dbReference>
<dbReference type="AlphaFoldDB" id="A0AAD7T7B2"/>
<organism evidence="6 7">
    <name type="scientific">Aldrovandia affinis</name>
    <dbReference type="NCBI Taxonomy" id="143900"/>
    <lineage>
        <taxon>Eukaryota</taxon>
        <taxon>Metazoa</taxon>
        <taxon>Chordata</taxon>
        <taxon>Craniata</taxon>
        <taxon>Vertebrata</taxon>
        <taxon>Euteleostomi</taxon>
        <taxon>Actinopterygii</taxon>
        <taxon>Neopterygii</taxon>
        <taxon>Teleostei</taxon>
        <taxon>Notacanthiformes</taxon>
        <taxon>Halosauridae</taxon>
        <taxon>Aldrovandia</taxon>
    </lineage>
</organism>
<name>A0AAD7T7B2_9TELE</name>
<keyword evidence="7" id="KW-1185">Reference proteome</keyword>
<evidence type="ECO:0000256" key="1">
    <source>
        <dbReference type="ARBA" id="ARBA00004613"/>
    </source>
</evidence>
<evidence type="ECO:0000256" key="4">
    <source>
        <dbReference type="ARBA" id="ARBA00023180"/>
    </source>
</evidence>
<comment type="subcellular location">
    <subcellularLocation>
        <location evidence="1">Secreted</location>
    </subcellularLocation>
</comment>
<dbReference type="InterPro" id="IPR029058">
    <property type="entry name" value="AB_hydrolase_fold"/>
</dbReference>
<feature type="domain" description="Carboxylesterase type B" evidence="5">
    <location>
        <begin position="40"/>
        <end position="350"/>
    </location>
</feature>
<evidence type="ECO:0000313" key="7">
    <source>
        <dbReference type="Proteomes" id="UP001221898"/>
    </source>
</evidence>
<accession>A0AAD7T7B2</accession>
<dbReference type="Gene3D" id="3.40.50.1820">
    <property type="entry name" value="alpha/beta hydrolase"/>
    <property type="match status" value="1"/>
</dbReference>
<protein>
    <recommendedName>
        <fullName evidence="5">Carboxylesterase type B domain-containing protein</fullName>
    </recommendedName>
</protein>
<dbReference type="GO" id="GO:0005615">
    <property type="term" value="C:extracellular space"/>
    <property type="evidence" value="ECO:0007669"/>
    <property type="project" value="TreeGrafter"/>
</dbReference>
<dbReference type="Proteomes" id="UP001221898">
    <property type="component" value="Unassembled WGS sequence"/>
</dbReference>
<dbReference type="InterPro" id="IPR052001">
    <property type="entry name" value="MHC-II_Gamma/Thyroglobulin"/>
</dbReference>
<dbReference type="InterPro" id="IPR002018">
    <property type="entry name" value="CarbesteraseB"/>
</dbReference>